<evidence type="ECO:0000256" key="5">
    <source>
        <dbReference type="ARBA" id="ARBA00022723"/>
    </source>
</evidence>
<accession>A0A099KF42</accession>
<protein>
    <recommendedName>
        <fullName evidence="12">YdiU family protein</fullName>
    </recommendedName>
</protein>
<dbReference type="RefSeq" id="WP_033083905.1">
    <property type="nucleotide sequence ID" value="NZ_JQEC01000057.1"/>
</dbReference>
<dbReference type="NCBIfam" id="NF000658">
    <property type="entry name" value="PRK00029.1"/>
    <property type="match status" value="1"/>
</dbReference>
<evidence type="ECO:0000256" key="8">
    <source>
        <dbReference type="ARBA" id="ARBA00022842"/>
    </source>
</evidence>
<dbReference type="PATRIC" id="fig|28229.3.peg.3939"/>
<evidence type="ECO:0000256" key="4">
    <source>
        <dbReference type="ARBA" id="ARBA00022695"/>
    </source>
</evidence>
<dbReference type="HAMAP" id="MF_00692">
    <property type="entry name" value="SelO"/>
    <property type="match status" value="1"/>
</dbReference>
<keyword evidence="8" id="KW-0460">Magnesium</keyword>
<evidence type="ECO:0000256" key="6">
    <source>
        <dbReference type="ARBA" id="ARBA00022741"/>
    </source>
</evidence>
<dbReference type="EMBL" id="JQEC01000057">
    <property type="protein sequence ID" value="KGJ88976.1"/>
    <property type="molecule type" value="Genomic_DNA"/>
</dbReference>
<keyword evidence="3" id="KW-0808">Transferase</keyword>
<proteinExistence type="inferred from homology"/>
<dbReference type="Proteomes" id="UP000029868">
    <property type="component" value="Unassembled WGS sequence"/>
</dbReference>
<dbReference type="GO" id="GO:0005524">
    <property type="term" value="F:ATP binding"/>
    <property type="evidence" value="ECO:0007669"/>
    <property type="project" value="UniProtKB-KW"/>
</dbReference>
<sequence>AQYFSGNQLIVGSKPIAQAYSGHQFGHFNPQLGDGRAHLLGDITDKQGQSWDVQLKGSGTSFFSRQGDGRCALGPALREYMMSEAMFALGVPTTRCLAVVATGEAVYRERPLPGAVVTRIATSHIRVGTFQYFAARKDIESLKKLTSFAIERHFPQLKAAGSEALSGEQVVNFFAGVLNKQVPLVVSWLRVGFIHGVMNTDNTAISGETIDYGPCAMMNHYHSDTVFSSIDRNARYAFGNQSKIIQWNMARLADCLLPLVDEDEDIALIKITPLLQQFADDLQYRYFEMMVNKLGIAELAEGDIELVNDLLGIMTKMKLDYTQSFVSLAANLNQAEVDNVLAMKAAQQSDGESKKSSSETVNEIGNDQEQWQQWLSRWYVRIAADVSGAKDLMAKNNPLVIPRNHHVEAILASSQTSYLESGDLSDLQEFLTVIQQPYQQLTTTHAYQDAPSDGDESYHTFCGT</sequence>
<dbReference type="Pfam" id="PF02696">
    <property type="entry name" value="SelO"/>
    <property type="match status" value="1"/>
</dbReference>
<comment type="caution">
    <text evidence="10">The sequence shown here is derived from an EMBL/GenBank/DDBJ whole genome shotgun (WGS) entry which is preliminary data.</text>
</comment>
<dbReference type="GO" id="GO:0046872">
    <property type="term" value="F:metal ion binding"/>
    <property type="evidence" value="ECO:0007669"/>
    <property type="project" value="UniProtKB-KW"/>
</dbReference>
<dbReference type="PANTHER" id="PTHR32057">
    <property type="entry name" value="PROTEIN ADENYLYLTRANSFERASE SELO, MITOCHONDRIAL"/>
    <property type="match status" value="1"/>
</dbReference>
<feature type="non-terminal residue" evidence="10">
    <location>
        <position position="1"/>
    </location>
</feature>
<gene>
    <name evidence="10" type="ORF">GAB14E_3972</name>
</gene>
<comment type="similarity">
    <text evidence="2">Belongs to the SELO family.</text>
</comment>
<dbReference type="OrthoDB" id="9776281at2"/>
<keyword evidence="6" id="KW-0547">Nucleotide-binding</keyword>
<keyword evidence="7" id="KW-0067">ATP-binding</keyword>
<evidence type="ECO:0000256" key="3">
    <source>
        <dbReference type="ARBA" id="ARBA00022679"/>
    </source>
</evidence>
<evidence type="ECO:0000313" key="10">
    <source>
        <dbReference type="EMBL" id="KGJ88976.1"/>
    </source>
</evidence>
<evidence type="ECO:0008006" key="12">
    <source>
        <dbReference type="Google" id="ProtNLM"/>
    </source>
</evidence>
<dbReference type="PANTHER" id="PTHR32057:SF14">
    <property type="entry name" value="PROTEIN ADENYLYLTRANSFERASE SELO, MITOCHONDRIAL"/>
    <property type="match status" value="1"/>
</dbReference>
<comment type="cofactor">
    <cofactor evidence="1">
        <name>Mg(2+)</name>
        <dbReference type="ChEBI" id="CHEBI:18420"/>
    </cofactor>
</comment>
<dbReference type="AlphaFoldDB" id="A0A099KF42"/>
<organism evidence="10 11">
    <name type="scientific">Colwellia psychrerythraea</name>
    <name type="common">Vibrio psychroerythus</name>
    <dbReference type="NCBI Taxonomy" id="28229"/>
    <lineage>
        <taxon>Bacteria</taxon>
        <taxon>Pseudomonadati</taxon>
        <taxon>Pseudomonadota</taxon>
        <taxon>Gammaproteobacteria</taxon>
        <taxon>Alteromonadales</taxon>
        <taxon>Colwelliaceae</taxon>
        <taxon>Colwellia</taxon>
    </lineage>
</organism>
<evidence type="ECO:0000256" key="7">
    <source>
        <dbReference type="ARBA" id="ARBA00022840"/>
    </source>
</evidence>
<name>A0A099KF42_COLPS</name>
<reference evidence="10 11" key="1">
    <citation type="submission" date="2014-08" db="EMBL/GenBank/DDBJ databases">
        <title>Genomic and Phenotypic Diversity of Colwellia psychrerythraea strains from Disparate Marine Basins.</title>
        <authorList>
            <person name="Techtmann S.M."/>
            <person name="Stelling S.C."/>
            <person name="Utturkar S.M."/>
            <person name="Alshibli N."/>
            <person name="Harris A."/>
            <person name="Brown S.D."/>
            <person name="Hazen T.C."/>
        </authorList>
    </citation>
    <scope>NUCLEOTIDE SEQUENCE [LARGE SCALE GENOMIC DNA]</scope>
    <source>
        <strain evidence="10 11">GAB14E</strain>
    </source>
</reference>
<keyword evidence="5" id="KW-0479">Metal-binding</keyword>
<evidence type="ECO:0000313" key="11">
    <source>
        <dbReference type="Proteomes" id="UP000029868"/>
    </source>
</evidence>
<feature type="region of interest" description="Disordered" evidence="9">
    <location>
        <begin position="444"/>
        <end position="464"/>
    </location>
</feature>
<evidence type="ECO:0000256" key="1">
    <source>
        <dbReference type="ARBA" id="ARBA00001946"/>
    </source>
</evidence>
<dbReference type="GO" id="GO:0070733">
    <property type="term" value="F:AMPylase activity"/>
    <property type="evidence" value="ECO:0007669"/>
    <property type="project" value="TreeGrafter"/>
</dbReference>
<keyword evidence="4" id="KW-0548">Nucleotidyltransferase</keyword>
<evidence type="ECO:0000256" key="9">
    <source>
        <dbReference type="SAM" id="MobiDB-lite"/>
    </source>
</evidence>
<dbReference type="InterPro" id="IPR003846">
    <property type="entry name" value="SelO"/>
</dbReference>
<evidence type="ECO:0000256" key="2">
    <source>
        <dbReference type="ARBA" id="ARBA00009747"/>
    </source>
</evidence>